<evidence type="ECO:0000259" key="10">
    <source>
        <dbReference type="Pfam" id="PF02272"/>
    </source>
</evidence>
<comment type="catalytic activity">
    <reaction evidence="6">
        <text>3',3'-c-di-AMP + H2O = 5'-O-phosphonoadenylyl-(3'-&gt;5')-adenosine + H(+)</text>
        <dbReference type="Rhea" id="RHEA:54420"/>
        <dbReference type="ChEBI" id="CHEBI:15377"/>
        <dbReference type="ChEBI" id="CHEBI:15378"/>
        <dbReference type="ChEBI" id="CHEBI:71500"/>
        <dbReference type="ChEBI" id="CHEBI:138171"/>
    </reaction>
</comment>
<keyword evidence="6" id="KW-0378">Hydrolase</keyword>
<dbReference type="Pfam" id="PF01368">
    <property type="entry name" value="DHH"/>
    <property type="match status" value="1"/>
</dbReference>
<evidence type="ECO:0000256" key="2">
    <source>
        <dbReference type="ARBA" id="ARBA00022475"/>
    </source>
</evidence>
<evidence type="ECO:0000256" key="7">
    <source>
        <dbReference type="PIRSR" id="PIRSR026583-50"/>
    </source>
</evidence>
<feature type="domain" description="Cyclic-di-AMP phosphodiesterase GdpP-like PAS" evidence="11">
    <location>
        <begin position="79"/>
        <end position="158"/>
    </location>
</feature>
<comment type="similarity">
    <text evidence="6">Belongs to the GdpP/PdeA phosphodiesterase family.</text>
</comment>
<dbReference type="Pfam" id="PF21370">
    <property type="entry name" value="PAS_GdpP"/>
    <property type="match status" value="1"/>
</dbReference>
<keyword evidence="5 6" id="KW-0472">Membrane</keyword>
<accession>A0A9Q5JH24</accession>
<dbReference type="GO" id="GO:0003676">
    <property type="term" value="F:nucleic acid binding"/>
    <property type="evidence" value="ECO:0007669"/>
    <property type="project" value="UniProtKB-UniRule"/>
</dbReference>
<proteinExistence type="inferred from homology"/>
<sequence>MKRFYRLSSMTISILMGILFLVECIVVRESESRINSMIILFFLNLAVLFIILYQKKSYEDHTVDFIRNANEQAENSLSSTLEKMPIGVIRYKPETYEIEWFNPYVDLIFGETDKNITSEQVKKIVEQVEGGTSRYVTLESKQYSIRQDKEKHLLYLLDASGEFDAKHLMANSRAVIGALSVDNYDEATDLISESERTAINSIITNSIDSFSSKYKVFTRRVSSDRYYFFTDYQTLEKLMQDKFSFTEEFKKKAEERNVSLTYSIGVGYGIDDFQSIGKTALNNLELALVRGGDQVVVKENVDSAQILYFGGNSASRSQRSRTRARAIATALNTIISESENVFVVGHKFPDMDALGASVAMRLFANLAGKEAYVVYDKKQLLPDVQRAIAKLDEADDGKKYIITTNRAKAIRRDNSLLIMVDHSKTKITLNEEFYKAFDKVVVIDHHRRDEDFPNHAMLSYIESGASSASELATELLQYQTSNSKKMNGVEASVTLAGISVDTKSFSKGATSRTFEAASFLRGQGADSNLVKNMLATDFNDYKAVNEIILNAEFIENNVVIACGDPDKKYDSVKTAIAAETLADMANIKMAFGIAYHKNGYVAISARSRGDNNVQKVMTAFGGGGHFNNAAAQVYEKSIEEVKAELIAVLNDEKPVEEAQENVD</sequence>
<dbReference type="Gene3D" id="3.10.310.30">
    <property type="match status" value="1"/>
</dbReference>
<feature type="transmembrane region" description="Helical" evidence="8">
    <location>
        <begin position="34"/>
        <end position="53"/>
    </location>
</feature>
<evidence type="ECO:0000256" key="4">
    <source>
        <dbReference type="ARBA" id="ARBA00022989"/>
    </source>
</evidence>
<reference evidence="13" key="1">
    <citation type="submission" date="2016-09" db="EMBL/GenBank/DDBJ databases">
        <title>Draft genome sequence of a novel species of the family Streptococcaceae isolated from flowers.</title>
        <authorList>
            <person name="Chuah L.-O."/>
            <person name="Yap K.-P."/>
            <person name="Thong K.L."/>
            <person name="Liong M.T."/>
            <person name="Ahmad R."/>
            <person name="Rusul G."/>
        </authorList>
    </citation>
    <scope>NUCLEOTIDE SEQUENCE [LARGE SCALE GENOMIC DNA]</scope>
    <source>
        <strain evidence="13">HibF3</strain>
    </source>
</reference>
<dbReference type="GO" id="GO:0016787">
    <property type="term" value="F:hydrolase activity"/>
    <property type="evidence" value="ECO:0007669"/>
    <property type="project" value="UniProtKB-UniRule"/>
</dbReference>
<dbReference type="OrthoDB" id="9759476at2"/>
<dbReference type="InterPro" id="IPR038763">
    <property type="entry name" value="DHH_sf"/>
</dbReference>
<evidence type="ECO:0000256" key="3">
    <source>
        <dbReference type="ARBA" id="ARBA00022692"/>
    </source>
</evidence>
<dbReference type="InterPro" id="IPR014528">
    <property type="entry name" value="GdpP/PdeA"/>
</dbReference>
<keyword evidence="2 6" id="KW-1003">Cell membrane</keyword>
<evidence type="ECO:0000256" key="1">
    <source>
        <dbReference type="ARBA" id="ARBA00004651"/>
    </source>
</evidence>
<feature type="binding site" evidence="7">
    <location>
        <position position="501"/>
    </location>
    <ligand>
        <name>Mn(2+)</name>
        <dbReference type="ChEBI" id="CHEBI:29035"/>
        <label>2</label>
    </ligand>
</feature>
<dbReference type="InterPro" id="IPR049553">
    <property type="entry name" value="GdpP-like_PAS"/>
</dbReference>
<dbReference type="Gene3D" id="3.90.1640.10">
    <property type="entry name" value="inorganic pyrophosphatase (n-terminal core)"/>
    <property type="match status" value="1"/>
</dbReference>
<keyword evidence="13" id="KW-1185">Reference proteome</keyword>
<keyword evidence="4 8" id="KW-1133">Transmembrane helix</keyword>
<dbReference type="SUPFAM" id="SSF64182">
    <property type="entry name" value="DHH phosphoesterases"/>
    <property type="match status" value="1"/>
</dbReference>
<name>A0A9Q5JH24_9LACT</name>
<dbReference type="GO" id="GO:0005886">
    <property type="term" value="C:plasma membrane"/>
    <property type="evidence" value="ECO:0007669"/>
    <property type="project" value="UniProtKB-SubCell"/>
</dbReference>
<feature type="binding site" evidence="7">
    <location>
        <position position="445"/>
    </location>
    <ligand>
        <name>Mn(2+)</name>
        <dbReference type="ChEBI" id="CHEBI:29035"/>
        <label>2</label>
    </ligand>
</feature>
<feature type="binding site" evidence="7">
    <location>
        <position position="346"/>
    </location>
    <ligand>
        <name>Mn(2+)</name>
        <dbReference type="ChEBI" id="CHEBI:29035"/>
        <label>1</label>
    </ligand>
</feature>
<evidence type="ECO:0000256" key="5">
    <source>
        <dbReference type="ARBA" id="ARBA00023136"/>
    </source>
</evidence>
<dbReference type="GO" id="GO:0046872">
    <property type="term" value="F:metal ion binding"/>
    <property type="evidence" value="ECO:0007669"/>
    <property type="project" value="UniProtKB-KW"/>
</dbReference>
<feature type="binding site" evidence="7">
    <location>
        <position position="352"/>
    </location>
    <ligand>
        <name>Mn(2+)</name>
        <dbReference type="ChEBI" id="CHEBI:29035"/>
        <label>2</label>
    </ligand>
</feature>
<evidence type="ECO:0000256" key="6">
    <source>
        <dbReference type="PIRNR" id="PIRNR026583"/>
    </source>
</evidence>
<gene>
    <name evidence="12" type="ORF">BG262_01435</name>
</gene>
<dbReference type="PANTHER" id="PTHR47618">
    <property type="entry name" value="BIFUNCTIONAL OLIGORIBONUCLEASE AND PAP PHOSPHATASE NRNA"/>
    <property type="match status" value="1"/>
</dbReference>
<dbReference type="Pfam" id="PF24898">
    <property type="entry name" value="GGDEF_GdpP"/>
    <property type="match status" value="1"/>
</dbReference>
<comment type="cofactor">
    <cofactor evidence="7">
        <name>Mn(2+)</name>
        <dbReference type="ChEBI" id="CHEBI:29035"/>
    </cofactor>
    <text evidence="7">For phosphodiesterase activity, probably binds 2 Mn(2+) per subunit.</text>
</comment>
<dbReference type="Gene3D" id="3.30.450.20">
    <property type="entry name" value="PAS domain"/>
    <property type="match status" value="1"/>
</dbReference>
<feature type="binding site" evidence="7">
    <location>
        <position position="350"/>
    </location>
    <ligand>
        <name>Mn(2+)</name>
        <dbReference type="ChEBI" id="CHEBI:29035"/>
        <label>1</label>
    </ligand>
</feature>
<dbReference type="Proteomes" id="UP000177273">
    <property type="component" value="Unassembled WGS sequence"/>
</dbReference>
<evidence type="ECO:0000313" key="13">
    <source>
        <dbReference type="Proteomes" id="UP000177273"/>
    </source>
</evidence>
<dbReference type="InterPro" id="IPR003156">
    <property type="entry name" value="DHHA1_dom"/>
</dbReference>
<evidence type="ECO:0000259" key="11">
    <source>
        <dbReference type="Pfam" id="PF21370"/>
    </source>
</evidence>
<protein>
    <recommendedName>
        <fullName evidence="6">Cyclic-di-AMP phosphodiesterase</fullName>
        <ecNumber evidence="6">3.1.4.-</ecNumber>
    </recommendedName>
</protein>
<dbReference type="InterPro" id="IPR051319">
    <property type="entry name" value="Oligoribo/pAp-PDE_c-di-AMP_PDE"/>
</dbReference>
<keyword evidence="7" id="KW-0464">Manganese</keyword>
<dbReference type="PANTHER" id="PTHR47618:SF2">
    <property type="entry name" value="CYCLIC-DI-AMP PHOSPHODIESTERASE GDPP"/>
    <property type="match status" value="1"/>
</dbReference>
<organism evidence="12 13">
    <name type="scientific">Floricoccus penangensis</name>
    <dbReference type="NCBI Taxonomy" id="1859475"/>
    <lineage>
        <taxon>Bacteria</taxon>
        <taxon>Bacillati</taxon>
        <taxon>Bacillota</taxon>
        <taxon>Bacilli</taxon>
        <taxon>Lactobacillales</taxon>
        <taxon>Streptococcaceae</taxon>
        <taxon>Floricoccus</taxon>
    </lineage>
</organism>
<comment type="subcellular location">
    <subcellularLocation>
        <location evidence="1">Cell membrane</location>
        <topology evidence="1">Multi-pass membrane protein</topology>
    </subcellularLocation>
</comment>
<dbReference type="InterPro" id="IPR001667">
    <property type="entry name" value="DDH_dom"/>
</dbReference>
<dbReference type="Pfam" id="PF02272">
    <property type="entry name" value="DHHA1"/>
    <property type="match status" value="1"/>
</dbReference>
<dbReference type="PIRSF" id="PIRSF026583">
    <property type="entry name" value="YybT"/>
    <property type="match status" value="1"/>
</dbReference>
<evidence type="ECO:0000313" key="12">
    <source>
        <dbReference type="EMBL" id="OFI47023.1"/>
    </source>
</evidence>
<dbReference type="EMBL" id="MKIQ01000026">
    <property type="protein sequence ID" value="OFI47023.1"/>
    <property type="molecule type" value="Genomic_DNA"/>
</dbReference>
<dbReference type="AlphaFoldDB" id="A0A9Q5JH24"/>
<feature type="domain" description="DDH" evidence="9">
    <location>
        <begin position="340"/>
        <end position="498"/>
    </location>
</feature>
<feature type="transmembrane region" description="Helical" evidence="8">
    <location>
        <begin position="7"/>
        <end position="28"/>
    </location>
</feature>
<comment type="caution">
    <text evidence="12">The sequence shown here is derived from an EMBL/GenBank/DDBJ whole genome shotgun (WGS) entry which is preliminary data.</text>
</comment>
<feature type="binding site" evidence="7">
    <location>
        <position position="421"/>
    </location>
    <ligand>
        <name>Mn(2+)</name>
        <dbReference type="ChEBI" id="CHEBI:29035"/>
        <label>2</label>
    </ligand>
</feature>
<feature type="domain" description="DHHA1" evidence="10">
    <location>
        <begin position="559"/>
        <end position="650"/>
    </location>
</feature>
<keyword evidence="3 8" id="KW-0812">Transmembrane</keyword>
<dbReference type="EC" id="3.1.4.-" evidence="6"/>
<feature type="binding site" evidence="7">
    <location>
        <position position="421"/>
    </location>
    <ligand>
        <name>Mn(2+)</name>
        <dbReference type="ChEBI" id="CHEBI:29035"/>
        <label>1</label>
    </ligand>
</feature>
<comment type="function">
    <text evidence="6">Has phosphodiesterase (PDE) activity against cyclic-di-AMP (c-di-AMP).</text>
</comment>
<evidence type="ECO:0000259" key="9">
    <source>
        <dbReference type="Pfam" id="PF01368"/>
    </source>
</evidence>
<dbReference type="RefSeq" id="WP_070787620.1">
    <property type="nucleotide sequence ID" value="NZ_CP075561.1"/>
</dbReference>
<keyword evidence="7" id="KW-0479">Metal-binding</keyword>
<dbReference type="FunFam" id="3.90.1640.10:FF:000002">
    <property type="entry name" value="Cyclic-di-AMP phosphodiesterase"/>
    <property type="match status" value="1"/>
</dbReference>
<evidence type="ECO:0000256" key="8">
    <source>
        <dbReference type="SAM" id="Phobius"/>
    </source>
</evidence>